<feature type="domain" description="Carbohydrate binding X2" evidence="10">
    <location>
        <begin position="384"/>
        <end position="469"/>
    </location>
</feature>
<evidence type="ECO:0000313" key="13">
    <source>
        <dbReference type="Proteomes" id="UP000608071"/>
    </source>
</evidence>
<dbReference type="InterPro" id="IPR005102">
    <property type="entry name" value="Carbo-bd_X2"/>
</dbReference>
<accession>A0ABR8T444</accession>
<keyword evidence="1 8" id="KW-0732">Signal</keyword>
<feature type="chain" id="PRO_5047406198" evidence="8">
    <location>
        <begin position="41"/>
        <end position="578"/>
    </location>
</feature>
<protein>
    <submittedName>
        <fullName evidence="12">Cellulase family glycosylhydrolase</fullName>
    </submittedName>
</protein>
<dbReference type="Gene3D" id="2.60.40.10">
    <property type="entry name" value="Immunoglobulins"/>
    <property type="match status" value="2"/>
</dbReference>
<feature type="signal peptide" evidence="8">
    <location>
        <begin position="1"/>
        <end position="40"/>
    </location>
</feature>
<dbReference type="Pfam" id="PF18448">
    <property type="entry name" value="CBM46"/>
    <property type="match status" value="1"/>
</dbReference>
<comment type="similarity">
    <text evidence="7">Belongs to the glycosyl hydrolase 5 (cellulase A) family.</text>
</comment>
<evidence type="ECO:0000256" key="3">
    <source>
        <dbReference type="ARBA" id="ARBA00023001"/>
    </source>
</evidence>
<gene>
    <name evidence="12" type="ORF">H9647_21015</name>
</gene>
<dbReference type="InterPro" id="IPR001547">
    <property type="entry name" value="Glyco_hydro_5"/>
</dbReference>
<dbReference type="InterPro" id="IPR040946">
    <property type="entry name" value="CBM46"/>
</dbReference>
<organism evidence="12 13">
    <name type="scientific">Paenibacillus gallinarum</name>
    <dbReference type="NCBI Taxonomy" id="2762232"/>
    <lineage>
        <taxon>Bacteria</taxon>
        <taxon>Bacillati</taxon>
        <taxon>Bacillota</taxon>
        <taxon>Bacilli</taxon>
        <taxon>Bacillales</taxon>
        <taxon>Paenibacillaceae</taxon>
        <taxon>Paenibacillus</taxon>
    </lineage>
</organism>
<keyword evidence="6" id="KW-0624">Polysaccharide degradation</keyword>
<evidence type="ECO:0000256" key="7">
    <source>
        <dbReference type="RuleBase" id="RU361153"/>
    </source>
</evidence>
<dbReference type="PANTHER" id="PTHR31297:SF17">
    <property type="entry name" value="ENDOGLUCANASE"/>
    <property type="match status" value="1"/>
</dbReference>
<dbReference type="InterPro" id="IPR018087">
    <property type="entry name" value="Glyco_hydro_5_CS"/>
</dbReference>
<dbReference type="PROSITE" id="PS00659">
    <property type="entry name" value="GLYCOSYL_HYDROL_F5"/>
    <property type="match status" value="1"/>
</dbReference>
<dbReference type="InterPro" id="IPR014756">
    <property type="entry name" value="Ig_E-set"/>
</dbReference>
<keyword evidence="4" id="KW-0119">Carbohydrate metabolism</keyword>
<evidence type="ECO:0000256" key="5">
    <source>
        <dbReference type="ARBA" id="ARBA00023295"/>
    </source>
</evidence>
<dbReference type="InterPro" id="IPR013783">
    <property type="entry name" value="Ig-like_fold"/>
</dbReference>
<dbReference type="EMBL" id="JACSQL010000013">
    <property type="protein sequence ID" value="MBD7970552.1"/>
    <property type="molecule type" value="Genomic_DNA"/>
</dbReference>
<sequence>MYKQRRCIRLNRKWKSTLTLSLAFALVFSLFSSTFRPAEAEAAKGNKSKLQSYVNDMQPGWNLGNSLDAVGADETAWGNPRITKELIQNIADEGYKSIRIPVTWDSHIGAAPDYTIEPAYLNRVQEVVQWALDEGLYVMINVHHDSWVWISHMEKKHDEVLARYNAIWTQIADHFKNQSNKVMFESVNEPRFTDGGTTDEAKQLEMLEELNLSFHKIVRESGGINTTRPLVLSTLEASPSQERMDALSSTITKLNDENIIATVHYYGFWPFSVNIAGYTRFEKDTQNDIDQTFDNVYNTFVAKGIPVILGEYGLLGFDQSTNTIEQGEKLKFFEYLTNVLKEKNITHMLWDNGQHFSRTEFKWSDQDLFDMMKAGRKTRSATAETDLIFVRKGTAGQDQQIQMNLNGNRLTKLSVNGKNLKKGKEYVLSGEKLTIKASKLAELTASGEYGVNAVITAEFNKGADWKFRVITNSKPELQKAQGTTDNFAIPVQFNGDLLATMEAVYTDGSNAGPQNWTSFKEFEYTFSPSYEDGKITLKPNFFNEVKDGEVILKFHFWSGEILSYKLQKSGTTITGTVM</sequence>
<dbReference type="InterPro" id="IPR016282">
    <property type="entry name" value="Glyco_hydro_5_endoGlcnase_B"/>
</dbReference>
<comment type="caution">
    <text evidence="12">The sequence shown here is derived from an EMBL/GenBank/DDBJ whole genome shotgun (WGS) entry which is preliminary data.</text>
</comment>
<reference evidence="12 13" key="1">
    <citation type="submission" date="2020-08" db="EMBL/GenBank/DDBJ databases">
        <title>A Genomic Blueprint of the Chicken Gut Microbiome.</title>
        <authorList>
            <person name="Gilroy R."/>
            <person name="Ravi A."/>
            <person name="Getino M."/>
            <person name="Pursley I."/>
            <person name="Horton D.L."/>
            <person name="Alikhan N.-F."/>
            <person name="Baker D."/>
            <person name="Gharbi K."/>
            <person name="Hall N."/>
            <person name="Watson M."/>
            <person name="Adriaenssens E.M."/>
            <person name="Foster-Nyarko E."/>
            <person name="Jarju S."/>
            <person name="Secka A."/>
            <person name="Antonio M."/>
            <person name="Oren A."/>
            <person name="Chaudhuri R."/>
            <person name="La Ragione R.M."/>
            <person name="Hildebrand F."/>
            <person name="Pallen M.J."/>
        </authorList>
    </citation>
    <scope>NUCLEOTIDE SEQUENCE [LARGE SCALE GENOMIC DNA]</scope>
    <source>
        <strain evidence="12 13">Sa2BVA9</strain>
    </source>
</reference>
<evidence type="ECO:0000259" key="9">
    <source>
        <dbReference type="Pfam" id="PF00150"/>
    </source>
</evidence>
<dbReference type="Gene3D" id="3.20.20.80">
    <property type="entry name" value="Glycosidases"/>
    <property type="match status" value="1"/>
</dbReference>
<keyword evidence="2 7" id="KW-0378">Hydrolase</keyword>
<feature type="domain" description="Glycoside hydrolase family 5" evidence="9">
    <location>
        <begin position="74"/>
        <end position="355"/>
    </location>
</feature>
<dbReference type="SUPFAM" id="SSF81296">
    <property type="entry name" value="E set domains"/>
    <property type="match status" value="1"/>
</dbReference>
<dbReference type="RefSeq" id="WP_191803750.1">
    <property type="nucleotide sequence ID" value="NZ_JACSQL010000013.1"/>
</dbReference>
<evidence type="ECO:0000259" key="11">
    <source>
        <dbReference type="Pfam" id="PF18448"/>
    </source>
</evidence>
<evidence type="ECO:0000256" key="1">
    <source>
        <dbReference type="ARBA" id="ARBA00022729"/>
    </source>
</evidence>
<name>A0ABR8T444_9BACL</name>
<dbReference type="PIRSF" id="PIRSF001043">
    <property type="entry name" value="Endoglucanase_B"/>
    <property type="match status" value="1"/>
</dbReference>
<keyword evidence="5 7" id="KW-0326">Glycosidase</keyword>
<keyword evidence="3" id="KW-0136">Cellulose degradation</keyword>
<dbReference type="InterPro" id="IPR017853">
    <property type="entry name" value="GH"/>
</dbReference>
<dbReference type="InterPro" id="IPR050386">
    <property type="entry name" value="Glycosyl_hydrolase_5"/>
</dbReference>
<evidence type="ECO:0000256" key="4">
    <source>
        <dbReference type="ARBA" id="ARBA00023277"/>
    </source>
</evidence>
<evidence type="ECO:0000313" key="12">
    <source>
        <dbReference type="EMBL" id="MBD7970552.1"/>
    </source>
</evidence>
<feature type="domain" description="Endoglucanase B carbohydrate binding" evidence="11">
    <location>
        <begin position="474"/>
        <end position="576"/>
    </location>
</feature>
<dbReference type="SUPFAM" id="SSF51445">
    <property type="entry name" value="(Trans)glycosidases"/>
    <property type="match status" value="1"/>
</dbReference>
<evidence type="ECO:0000259" key="10">
    <source>
        <dbReference type="Pfam" id="PF03442"/>
    </source>
</evidence>
<dbReference type="Pfam" id="PF00150">
    <property type="entry name" value="Cellulase"/>
    <property type="match status" value="1"/>
</dbReference>
<evidence type="ECO:0000256" key="6">
    <source>
        <dbReference type="ARBA" id="ARBA00023326"/>
    </source>
</evidence>
<proteinExistence type="inferred from homology"/>
<evidence type="ECO:0000256" key="8">
    <source>
        <dbReference type="SAM" id="SignalP"/>
    </source>
</evidence>
<keyword evidence="13" id="KW-1185">Reference proteome</keyword>
<evidence type="ECO:0000256" key="2">
    <source>
        <dbReference type="ARBA" id="ARBA00022801"/>
    </source>
</evidence>
<dbReference type="PANTHER" id="PTHR31297">
    <property type="entry name" value="GLUCAN ENDO-1,6-BETA-GLUCOSIDASE B"/>
    <property type="match status" value="1"/>
</dbReference>
<dbReference type="Pfam" id="PF03442">
    <property type="entry name" value="CBM_X2"/>
    <property type="match status" value="1"/>
</dbReference>
<dbReference type="Proteomes" id="UP000608071">
    <property type="component" value="Unassembled WGS sequence"/>
</dbReference>